<dbReference type="EMBL" id="OOIL02001568">
    <property type="protein sequence ID" value="VFQ76743.1"/>
    <property type="molecule type" value="Genomic_DNA"/>
</dbReference>
<organism evidence="1 2">
    <name type="scientific">Cuscuta campestris</name>
    <dbReference type="NCBI Taxonomy" id="132261"/>
    <lineage>
        <taxon>Eukaryota</taxon>
        <taxon>Viridiplantae</taxon>
        <taxon>Streptophyta</taxon>
        <taxon>Embryophyta</taxon>
        <taxon>Tracheophyta</taxon>
        <taxon>Spermatophyta</taxon>
        <taxon>Magnoliopsida</taxon>
        <taxon>eudicotyledons</taxon>
        <taxon>Gunneridae</taxon>
        <taxon>Pentapetalae</taxon>
        <taxon>asterids</taxon>
        <taxon>lamiids</taxon>
        <taxon>Solanales</taxon>
        <taxon>Convolvulaceae</taxon>
        <taxon>Cuscuteae</taxon>
        <taxon>Cuscuta</taxon>
        <taxon>Cuscuta subgen. Grammica</taxon>
        <taxon>Cuscuta sect. Cleistogrammica</taxon>
    </lineage>
</organism>
<reference evidence="1 2" key="1">
    <citation type="submission" date="2018-04" db="EMBL/GenBank/DDBJ databases">
        <authorList>
            <person name="Vogel A."/>
        </authorList>
    </citation>
    <scope>NUCLEOTIDE SEQUENCE [LARGE SCALE GENOMIC DNA]</scope>
</reference>
<gene>
    <name evidence="1" type="ORF">CCAM_LOCUS18519</name>
</gene>
<evidence type="ECO:0000313" key="1">
    <source>
        <dbReference type="EMBL" id="VFQ76743.1"/>
    </source>
</evidence>
<keyword evidence="2" id="KW-1185">Reference proteome</keyword>
<sequence length="143" mass="14921">MGHVSHSSIPSVSICAGEVGTGPSASPLPVASTSVAVRLLDPSSLVAGCIDLLHRSAAGVVGHRSPVRNLSLLRSSACRGHRNFTDRWERKIVAPASASSVICKTFPGELENSFEDETPGILPPPDLDAIAAGLPFRGLDRDM</sequence>
<name>A0A484LJT5_9ASTE</name>
<evidence type="ECO:0000313" key="2">
    <source>
        <dbReference type="Proteomes" id="UP000595140"/>
    </source>
</evidence>
<dbReference type="AlphaFoldDB" id="A0A484LJT5"/>
<dbReference type="Proteomes" id="UP000595140">
    <property type="component" value="Unassembled WGS sequence"/>
</dbReference>
<proteinExistence type="predicted"/>
<protein>
    <submittedName>
        <fullName evidence="1">Uncharacterized protein</fullName>
    </submittedName>
</protein>
<accession>A0A484LJT5</accession>